<dbReference type="OrthoDB" id="6779611at2759"/>
<comment type="caution">
    <text evidence="1">The sequence shown here is derived from an EMBL/GenBank/DDBJ whole genome shotgun (WGS) entry which is preliminary data.</text>
</comment>
<keyword evidence="2" id="KW-1185">Reference proteome</keyword>
<organism evidence="1 2">
    <name type="scientific">Acanthoscelides obtectus</name>
    <name type="common">Bean weevil</name>
    <name type="synonym">Bruchus obtectus</name>
    <dbReference type="NCBI Taxonomy" id="200917"/>
    <lineage>
        <taxon>Eukaryota</taxon>
        <taxon>Metazoa</taxon>
        <taxon>Ecdysozoa</taxon>
        <taxon>Arthropoda</taxon>
        <taxon>Hexapoda</taxon>
        <taxon>Insecta</taxon>
        <taxon>Pterygota</taxon>
        <taxon>Neoptera</taxon>
        <taxon>Endopterygota</taxon>
        <taxon>Coleoptera</taxon>
        <taxon>Polyphaga</taxon>
        <taxon>Cucujiformia</taxon>
        <taxon>Chrysomeloidea</taxon>
        <taxon>Chrysomelidae</taxon>
        <taxon>Bruchinae</taxon>
        <taxon>Bruchini</taxon>
        <taxon>Acanthoscelides</taxon>
    </lineage>
</organism>
<evidence type="ECO:0000313" key="1">
    <source>
        <dbReference type="EMBL" id="CAH1959338.1"/>
    </source>
</evidence>
<dbReference type="AlphaFoldDB" id="A0A9P0NYG9"/>
<sequence>MPKLRNRNLTGLPSNVSNKNVTDHVKCLASGAISRIGNDYQNVERTPRITPTFTSDSDVDSISLELSKLGGLSSSSSLSWSDEYDSDMSKKIQEELELMNRMLQGKEEIPARYDKKEFRQWMTTFPNLSIFYSHLTPVNSTENLTSRLFEEQNDKFEDLQVMGCKSRTYLKGCDKVNSAKHIPNQSVIDLIDVRNNQRSANRSRLKDEEIRTPRSRNSFTFSSKPKSFDMDKYLKVLPIRKPSSQSLLERLMPRELSDSPPEFSSLPFIEVIHSPLKSSSKTRKQRHLQVSGRNNSRIVLPPINSQFRSVSAAPKKASKTLSALSISNITERNKRSMDCFPEDSIGVVNESTLIVK</sequence>
<protein>
    <submittedName>
        <fullName evidence="1">Uncharacterized protein</fullName>
    </submittedName>
</protein>
<name>A0A9P0NYG9_ACAOB</name>
<proteinExistence type="predicted"/>
<gene>
    <name evidence="1" type="ORF">ACAOBT_LOCUS3127</name>
</gene>
<dbReference type="EMBL" id="CAKOFQ010006681">
    <property type="protein sequence ID" value="CAH1959338.1"/>
    <property type="molecule type" value="Genomic_DNA"/>
</dbReference>
<accession>A0A9P0NYG9</accession>
<reference evidence="1" key="1">
    <citation type="submission" date="2022-03" db="EMBL/GenBank/DDBJ databases">
        <authorList>
            <person name="Sayadi A."/>
        </authorList>
    </citation>
    <scope>NUCLEOTIDE SEQUENCE</scope>
</reference>
<dbReference type="Proteomes" id="UP001152888">
    <property type="component" value="Unassembled WGS sequence"/>
</dbReference>
<evidence type="ECO:0000313" key="2">
    <source>
        <dbReference type="Proteomes" id="UP001152888"/>
    </source>
</evidence>